<dbReference type="Proteomes" id="UP000747399">
    <property type="component" value="Unassembled WGS sequence"/>
</dbReference>
<reference evidence="2" key="1">
    <citation type="journal article" date="2021" name="Proc. Natl. Acad. Sci. U.S.A.">
        <title>Three genomes in the algal genus Volvox reveal the fate of a haploid sex-determining region after a transition to homothallism.</title>
        <authorList>
            <person name="Yamamoto K."/>
            <person name="Hamaji T."/>
            <person name="Kawai-Toyooka H."/>
            <person name="Matsuzaki R."/>
            <person name="Takahashi F."/>
            <person name="Nishimura Y."/>
            <person name="Kawachi M."/>
            <person name="Noguchi H."/>
            <person name="Minakuchi Y."/>
            <person name="Umen J.G."/>
            <person name="Toyoda A."/>
            <person name="Nozaki H."/>
        </authorList>
    </citation>
    <scope>NUCLEOTIDE SEQUENCE</scope>
    <source>
        <strain evidence="2">NIES-3780</strain>
    </source>
</reference>
<evidence type="ECO:0000313" key="2">
    <source>
        <dbReference type="EMBL" id="GIL56709.1"/>
    </source>
</evidence>
<proteinExistence type="predicted"/>
<keyword evidence="3" id="KW-1185">Reference proteome</keyword>
<organism evidence="2 3">
    <name type="scientific">Volvox africanus</name>
    <dbReference type="NCBI Taxonomy" id="51714"/>
    <lineage>
        <taxon>Eukaryota</taxon>
        <taxon>Viridiplantae</taxon>
        <taxon>Chlorophyta</taxon>
        <taxon>core chlorophytes</taxon>
        <taxon>Chlorophyceae</taxon>
        <taxon>CS clade</taxon>
        <taxon>Chlamydomonadales</taxon>
        <taxon>Volvocaceae</taxon>
        <taxon>Volvox</taxon>
    </lineage>
</organism>
<feature type="non-terminal residue" evidence="2">
    <location>
        <position position="1"/>
    </location>
</feature>
<dbReference type="EMBL" id="BNCO01000025">
    <property type="protein sequence ID" value="GIL56709.1"/>
    <property type="molecule type" value="Genomic_DNA"/>
</dbReference>
<protein>
    <submittedName>
        <fullName evidence="2">Uncharacterized protein</fullName>
    </submittedName>
</protein>
<comment type="caution">
    <text evidence="2">The sequence shown here is derived from an EMBL/GenBank/DDBJ whole genome shotgun (WGS) entry which is preliminary data.</text>
</comment>
<evidence type="ECO:0000256" key="1">
    <source>
        <dbReference type="SAM" id="MobiDB-lite"/>
    </source>
</evidence>
<sequence length="181" mass="19410">VTMHSETLITQYDQCFTAGHFKKLPSGYIFASSLTYTALQMAKSLKGAAAVSKLAATLLEVAAPLRLLVPTPSAATAMTSQSVEMSPCTSLPGGPTGAPELPLPPQAKSSIYDPPSGKYRKPGARKQFGPRGRGVFWPRMPCLRCGCPWWLGEDWDAECVRRQAQFLPHGPNTNQDSSSGA</sequence>
<feature type="region of interest" description="Disordered" evidence="1">
    <location>
        <begin position="85"/>
        <end position="127"/>
    </location>
</feature>
<gene>
    <name evidence="2" type="ORF">Vafri_11951</name>
</gene>
<name>A0A8J4F409_9CHLO</name>
<dbReference type="AlphaFoldDB" id="A0A8J4F409"/>
<accession>A0A8J4F409</accession>
<evidence type="ECO:0000313" key="3">
    <source>
        <dbReference type="Proteomes" id="UP000747399"/>
    </source>
</evidence>